<evidence type="ECO:0000256" key="2">
    <source>
        <dbReference type="ARBA" id="ARBA00022448"/>
    </source>
</evidence>
<dbReference type="EMBL" id="UINC01001197">
    <property type="protein sequence ID" value="SUZ74018.1"/>
    <property type="molecule type" value="Genomic_DNA"/>
</dbReference>
<keyword evidence="6" id="KW-0998">Cell outer membrane</keyword>
<dbReference type="InterPro" id="IPR036942">
    <property type="entry name" value="Beta-barrel_TonB_sf"/>
</dbReference>
<proteinExistence type="predicted"/>
<dbReference type="AlphaFoldDB" id="A0A381Q508"/>
<dbReference type="SUPFAM" id="SSF56935">
    <property type="entry name" value="Porins"/>
    <property type="match status" value="1"/>
</dbReference>
<dbReference type="InterPro" id="IPR037066">
    <property type="entry name" value="Plug_dom_sf"/>
</dbReference>
<evidence type="ECO:0000256" key="4">
    <source>
        <dbReference type="ARBA" id="ARBA00022729"/>
    </source>
</evidence>
<reference evidence="8" key="1">
    <citation type="submission" date="2018-05" db="EMBL/GenBank/DDBJ databases">
        <authorList>
            <person name="Lanie J.A."/>
            <person name="Ng W.-L."/>
            <person name="Kazmierczak K.M."/>
            <person name="Andrzejewski T.M."/>
            <person name="Davidsen T.M."/>
            <person name="Wayne K.J."/>
            <person name="Tettelin H."/>
            <person name="Glass J.I."/>
            <person name="Rusch D."/>
            <person name="Podicherti R."/>
            <person name="Tsui H.-C.T."/>
            <person name="Winkler M.E."/>
        </authorList>
    </citation>
    <scope>NUCLEOTIDE SEQUENCE</scope>
</reference>
<evidence type="ECO:0000256" key="3">
    <source>
        <dbReference type="ARBA" id="ARBA00022692"/>
    </source>
</evidence>
<keyword evidence="2" id="KW-0813">Transport</keyword>
<dbReference type="InterPro" id="IPR012910">
    <property type="entry name" value="Plug_dom"/>
</dbReference>
<evidence type="ECO:0000256" key="6">
    <source>
        <dbReference type="ARBA" id="ARBA00023237"/>
    </source>
</evidence>
<protein>
    <recommendedName>
        <fullName evidence="7">TonB-dependent receptor plug domain-containing protein</fullName>
    </recommendedName>
</protein>
<dbReference type="Gene3D" id="2.170.130.10">
    <property type="entry name" value="TonB-dependent receptor, plug domain"/>
    <property type="match status" value="1"/>
</dbReference>
<evidence type="ECO:0000256" key="5">
    <source>
        <dbReference type="ARBA" id="ARBA00023136"/>
    </source>
</evidence>
<name>A0A381Q508_9ZZZZ</name>
<dbReference type="GO" id="GO:0015344">
    <property type="term" value="F:siderophore uptake transmembrane transporter activity"/>
    <property type="evidence" value="ECO:0007669"/>
    <property type="project" value="TreeGrafter"/>
</dbReference>
<keyword evidence="4" id="KW-0732">Signal</keyword>
<dbReference type="Gene3D" id="2.40.170.20">
    <property type="entry name" value="TonB-dependent receptor, beta-barrel domain"/>
    <property type="match status" value="1"/>
</dbReference>
<organism evidence="8">
    <name type="scientific">marine metagenome</name>
    <dbReference type="NCBI Taxonomy" id="408172"/>
    <lineage>
        <taxon>unclassified sequences</taxon>
        <taxon>metagenomes</taxon>
        <taxon>ecological metagenomes</taxon>
    </lineage>
</organism>
<evidence type="ECO:0000259" key="7">
    <source>
        <dbReference type="Pfam" id="PF07715"/>
    </source>
</evidence>
<keyword evidence="5" id="KW-0472">Membrane</keyword>
<sequence length="648" mass="71947">VPFASVINLRAKTWSVTDESGFFQVPAGTLPGDSLKVVRIGFSTSYHRIQDQRVQEILLAQEVLALDPVHTVGKKAIANGGLDKINLLEIDAFSRKNALNRMPGTMIRSYGGLSGITTVSMEGGQAVHTKVTLDGVDLTNAQNGLTDLSDIPLSMMQNMYLGRSPNISYGSGSFDGVIHIRSLLKQSYIHFSSGSFGYLNGSGGYSHSAANTNFQLQAGQTSSQGNYSFKQDNSTRSRFNNDYEQRFISGQYQRYTHSNRLVKGSILTVGHNRGVAGALSWPSPKARRKNNLILAGVECIQILQKGHLRLQAFQRSSDEVFKDVDMGTDSHHEVGSRGIKLSGKYRLNETIGVNSFFTAKFESIASTDIGQRKRKSKALGLQAWVQPLTLFMFRPGLRTDFIDKTRVTTINVESTLDLQSVGEISVIMGTGFHVPSFNDLYWPADPYSKGNPDLEPENSKFSIVRWESTLGEYFHYTVEYRDRQSQNLIVWAADENYIWKPQNLNKTDRKNLIISASLPVSISGWTPSGSVTRTETEDLNTGKALQYVPESSANITLTYAAGDIQFEFQGRYTGERSYQAYSADFEITDKVIDPFLDINAGAHFTLPVLNESIRFHIIAENILDKNTAFFPDYPEPGLSIKAGMTIKF</sequence>
<gene>
    <name evidence="8" type="ORF">METZ01_LOCUS26872</name>
</gene>
<accession>A0A381Q508</accession>
<dbReference type="PANTHER" id="PTHR30069">
    <property type="entry name" value="TONB-DEPENDENT OUTER MEMBRANE RECEPTOR"/>
    <property type="match status" value="1"/>
</dbReference>
<keyword evidence="3" id="KW-0812">Transmembrane</keyword>
<feature type="non-terminal residue" evidence="8">
    <location>
        <position position="1"/>
    </location>
</feature>
<dbReference type="GO" id="GO:0044718">
    <property type="term" value="P:siderophore transmembrane transport"/>
    <property type="evidence" value="ECO:0007669"/>
    <property type="project" value="TreeGrafter"/>
</dbReference>
<dbReference type="InterPro" id="IPR039426">
    <property type="entry name" value="TonB-dep_rcpt-like"/>
</dbReference>
<evidence type="ECO:0000256" key="1">
    <source>
        <dbReference type="ARBA" id="ARBA00004571"/>
    </source>
</evidence>
<dbReference type="GO" id="GO:0009279">
    <property type="term" value="C:cell outer membrane"/>
    <property type="evidence" value="ECO:0007669"/>
    <property type="project" value="UniProtKB-SubCell"/>
</dbReference>
<dbReference type="PANTHER" id="PTHR30069:SF29">
    <property type="entry name" value="HEMOGLOBIN AND HEMOGLOBIN-HAPTOGLOBIN-BINDING PROTEIN 1-RELATED"/>
    <property type="match status" value="1"/>
</dbReference>
<feature type="domain" description="TonB-dependent receptor plug" evidence="7">
    <location>
        <begin position="96"/>
        <end position="177"/>
    </location>
</feature>
<comment type="subcellular location">
    <subcellularLocation>
        <location evidence="1">Cell outer membrane</location>
        <topology evidence="1">Multi-pass membrane protein</topology>
    </subcellularLocation>
</comment>
<dbReference type="Pfam" id="PF07715">
    <property type="entry name" value="Plug"/>
    <property type="match status" value="1"/>
</dbReference>
<evidence type="ECO:0000313" key="8">
    <source>
        <dbReference type="EMBL" id="SUZ74018.1"/>
    </source>
</evidence>